<dbReference type="GeneID" id="104767285"/>
<comment type="function">
    <text evidence="6">Required for 60S pre-ribosomal subunits export to the cytoplasm.</text>
</comment>
<dbReference type="PANTHER" id="PTHR12730">
    <property type="entry name" value="HSDA/SDA1-RELATED"/>
    <property type="match status" value="1"/>
</dbReference>
<organism evidence="10 11">
    <name type="scientific">Camelina sativa</name>
    <name type="common">False flax</name>
    <name type="synonym">Myagrum sativum</name>
    <dbReference type="NCBI Taxonomy" id="90675"/>
    <lineage>
        <taxon>Eukaryota</taxon>
        <taxon>Viridiplantae</taxon>
        <taxon>Streptophyta</taxon>
        <taxon>Embryophyta</taxon>
        <taxon>Tracheophyta</taxon>
        <taxon>Spermatophyta</taxon>
        <taxon>Magnoliopsida</taxon>
        <taxon>eudicotyledons</taxon>
        <taxon>Gunneridae</taxon>
        <taxon>Pentapetalae</taxon>
        <taxon>rosids</taxon>
        <taxon>malvids</taxon>
        <taxon>Brassicales</taxon>
        <taxon>Brassicaceae</taxon>
        <taxon>Camelineae</taxon>
        <taxon>Camelina</taxon>
    </lineage>
</organism>
<dbReference type="InterPro" id="IPR012977">
    <property type="entry name" value="SDA1_N"/>
</dbReference>
<reference evidence="11" key="2">
    <citation type="submission" date="2025-08" db="UniProtKB">
        <authorList>
            <consortium name="RefSeq"/>
        </authorList>
    </citation>
    <scope>IDENTIFICATION</scope>
    <source>
        <tissue evidence="11">Leaf</tissue>
    </source>
</reference>
<keyword evidence="3 6" id="KW-0690">Ribosome biogenesis</keyword>
<keyword evidence="10" id="KW-1185">Reference proteome</keyword>
<evidence type="ECO:0000256" key="5">
    <source>
        <dbReference type="ARBA" id="ARBA00023242"/>
    </source>
</evidence>
<evidence type="ECO:0000256" key="1">
    <source>
        <dbReference type="ARBA" id="ARBA00005783"/>
    </source>
</evidence>
<accession>A0ABM1RBC0</accession>
<evidence type="ECO:0000256" key="2">
    <source>
        <dbReference type="ARBA" id="ARBA00022448"/>
    </source>
</evidence>
<dbReference type="Proteomes" id="UP000694864">
    <property type="component" value="Chromosome 19"/>
</dbReference>
<comment type="similarity">
    <text evidence="1 6">Belongs to the SDA1 family.</text>
</comment>
<sequence>MAGSLGLMTESLKASGRSSENLSLPILQGQIKRDPEGYGTEVQLIYKQFNASVDLFQQQAALTFSSVGSETSVAKKLGDRAMFLAHVTPFYPKHLAAFPAQLTDLLRTSCLAMPSGLRNHVAQALILLMNRKSLVMEDLLALFLDIQTLGDKNLRKIAFSHIVQTIRKMSITDPRHNSLQKIVISTLEQEDEAKAKRALVTLCELHKRKVWFGDKHDRVAIAICEACFHTSPRIMISSLRFLLDYDNIDDEDDSDASSGDEEESKQSSQVMINRDAVYMANNKGTSSSKKKKQAKLQRAMRSIKKKQRASSENTPSTYSPLNHLNDAQNFAERLLSRLQTGKNIGKTSERVETRLMMIKVIARTIGRHKLHLLSFYTYLQNYAKQDRKDTTHILAAAVQACHDVVPSGAVEPLFKQIVNEFLHNGSLPEAIAVGLNVVREMCLRIHELMTEELLQDLARYKKDHAHNKAISAASRSLIALFREINPSLLVKKDRGRPGGPIARPKQYGEVTVFSDIPNVELLQESDNDQDDDDVSLPSSDDMEQELIPDECGTEDEAEEEDSNDGDDMNNTEDDSSDVDPLVSCDEEEEENDIDAAETDSESEEDEGEASDSSVEGSGNKEKAKGKKRKIEDFDASLLAADTSLRALKRCAEAKSEQPSFGESDGILSNEDFRKIKELKAKKDVKIALARKGFKVPDSDQLSKKLVDPVKLEAHIRHKLTKEERLELVKAGREDRGKYKSKTAIKQKKVC</sequence>
<evidence type="ECO:0000313" key="10">
    <source>
        <dbReference type="Proteomes" id="UP000694864"/>
    </source>
</evidence>
<comment type="subcellular location">
    <subcellularLocation>
        <location evidence="6">Nucleus</location>
        <location evidence="6">Nucleolus</location>
    </subcellularLocation>
</comment>
<dbReference type="RefSeq" id="XP_019096308.1">
    <property type="nucleotide sequence ID" value="XM_019240763.1"/>
</dbReference>
<reference evidence="10" key="1">
    <citation type="journal article" date="2014" name="Nat. Commun.">
        <title>The emerging biofuel crop Camelina sativa retains a highly undifferentiated hexaploid genome structure.</title>
        <authorList>
            <person name="Kagale S."/>
            <person name="Koh C."/>
            <person name="Nixon J."/>
            <person name="Bollina V."/>
            <person name="Clarke W.E."/>
            <person name="Tuteja R."/>
            <person name="Spillane C."/>
            <person name="Robinson S.J."/>
            <person name="Links M.G."/>
            <person name="Clarke C."/>
            <person name="Higgins E.E."/>
            <person name="Huebert T."/>
            <person name="Sharpe A.G."/>
            <person name="Parkin I.A."/>
        </authorList>
    </citation>
    <scope>NUCLEOTIDE SEQUENCE [LARGE SCALE GENOMIC DNA]</scope>
    <source>
        <strain evidence="10">cv. DH55</strain>
    </source>
</reference>
<name>A0ABM1RBC0_CAMSA</name>
<feature type="region of interest" description="Disordered" evidence="7">
    <location>
        <begin position="252"/>
        <end position="323"/>
    </location>
</feature>
<feature type="compositionally biased region" description="Acidic residues" evidence="7">
    <location>
        <begin position="252"/>
        <end position="263"/>
    </location>
</feature>
<feature type="compositionally biased region" description="Polar residues" evidence="7">
    <location>
        <begin position="310"/>
        <end position="323"/>
    </location>
</feature>
<feature type="compositionally biased region" description="Acidic residues" evidence="7">
    <location>
        <begin position="584"/>
        <end position="609"/>
    </location>
</feature>
<dbReference type="PANTHER" id="PTHR12730:SF0">
    <property type="entry name" value="PROTEIN SDA1 HOMOLOG"/>
    <property type="match status" value="1"/>
</dbReference>
<gene>
    <name evidence="11" type="primary">LOC104767285</name>
</gene>
<keyword evidence="5 6" id="KW-0539">Nucleus</keyword>
<dbReference type="Pfam" id="PF05285">
    <property type="entry name" value="SDA1_dom"/>
    <property type="match status" value="1"/>
</dbReference>
<dbReference type="Pfam" id="PF08158">
    <property type="entry name" value="SDA1_HEAT"/>
    <property type="match status" value="1"/>
</dbReference>
<protein>
    <recommendedName>
        <fullName evidence="6">Protein SDA1</fullName>
    </recommendedName>
</protein>
<feature type="domain" description="SDA1 N-terminal" evidence="9">
    <location>
        <begin position="83"/>
        <end position="463"/>
    </location>
</feature>
<evidence type="ECO:0000259" key="9">
    <source>
        <dbReference type="Pfam" id="PF08158"/>
    </source>
</evidence>
<feature type="compositionally biased region" description="Acidic residues" evidence="7">
    <location>
        <begin position="523"/>
        <end position="577"/>
    </location>
</feature>
<evidence type="ECO:0000256" key="4">
    <source>
        <dbReference type="ARBA" id="ARBA00022927"/>
    </source>
</evidence>
<evidence type="ECO:0000256" key="3">
    <source>
        <dbReference type="ARBA" id="ARBA00022517"/>
    </source>
</evidence>
<feature type="region of interest" description="Disordered" evidence="7">
    <location>
        <begin position="522"/>
        <end position="628"/>
    </location>
</feature>
<dbReference type="InterPro" id="IPR007949">
    <property type="entry name" value="SDA1_MD"/>
</dbReference>
<proteinExistence type="inferred from homology"/>
<dbReference type="InterPro" id="IPR027312">
    <property type="entry name" value="Sda1"/>
</dbReference>
<evidence type="ECO:0000256" key="6">
    <source>
        <dbReference type="RuleBase" id="RU365057"/>
    </source>
</evidence>
<evidence type="ECO:0000313" key="11">
    <source>
        <dbReference type="RefSeq" id="XP_019096308.1"/>
    </source>
</evidence>
<evidence type="ECO:0000256" key="7">
    <source>
        <dbReference type="SAM" id="MobiDB-lite"/>
    </source>
</evidence>
<keyword evidence="4 6" id="KW-0653">Protein transport</keyword>
<feature type="domain" description="SDA1 middle" evidence="8">
    <location>
        <begin position="585"/>
        <end position="731"/>
    </location>
</feature>
<evidence type="ECO:0000259" key="8">
    <source>
        <dbReference type="Pfam" id="PF05285"/>
    </source>
</evidence>
<keyword evidence="2 6" id="KW-0813">Transport</keyword>